<keyword evidence="2" id="KW-1185">Reference proteome</keyword>
<name>M0CHH4_9EURY</name>
<organism evidence="1 2">
    <name type="scientific">Natrinema limicola JCM 13563</name>
    <dbReference type="NCBI Taxonomy" id="1230457"/>
    <lineage>
        <taxon>Archaea</taxon>
        <taxon>Methanobacteriati</taxon>
        <taxon>Methanobacteriota</taxon>
        <taxon>Stenosarchaea group</taxon>
        <taxon>Halobacteria</taxon>
        <taxon>Halobacteriales</taxon>
        <taxon>Natrialbaceae</taxon>
        <taxon>Natrinema</taxon>
    </lineage>
</organism>
<dbReference type="Proteomes" id="UP000011615">
    <property type="component" value="Unassembled WGS sequence"/>
</dbReference>
<accession>M0CHH4</accession>
<evidence type="ECO:0000313" key="1">
    <source>
        <dbReference type="EMBL" id="ELZ21334.1"/>
    </source>
</evidence>
<dbReference type="PATRIC" id="fig|1230457.4.peg.1854"/>
<comment type="caution">
    <text evidence="1">The sequence shown here is derived from an EMBL/GenBank/DDBJ whole genome shotgun (WGS) entry which is preliminary data.</text>
</comment>
<dbReference type="EMBL" id="AOIT01000034">
    <property type="protein sequence ID" value="ELZ21334.1"/>
    <property type="molecule type" value="Genomic_DNA"/>
</dbReference>
<proteinExistence type="predicted"/>
<sequence>MYLSTPISVSRVLAGSPEPVRSTLADRSRYRLMRSESPIVYGGVSRDTAVDIRRIEPVRPDI</sequence>
<dbReference type="AlphaFoldDB" id="M0CHH4"/>
<reference evidence="1 2" key="1">
    <citation type="journal article" date="2014" name="PLoS Genet.">
        <title>Phylogenetically driven sequencing of extremely halophilic archaea reveals strategies for static and dynamic osmo-response.</title>
        <authorList>
            <person name="Becker E.A."/>
            <person name="Seitzer P.M."/>
            <person name="Tritt A."/>
            <person name="Larsen D."/>
            <person name="Krusor M."/>
            <person name="Yao A.I."/>
            <person name="Wu D."/>
            <person name="Madern D."/>
            <person name="Eisen J.A."/>
            <person name="Darling A.E."/>
            <person name="Facciotti M.T."/>
        </authorList>
    </citation>
    <scope>NUCLEOTIDE SEQUENCE [LARGE SCALE GENOMIC DNA]</scope>
    <source>
        <strain evidence="1 2">JCM 13563</strain>
    </source>
</reference>
<gene>
    <name evidence="1" type="ORF">C476_09203</name>
</gene>
<dbReference type="STRING" id="1230457.C476_09203"/>
<protein>
    <submittedName>
        <fullName evidence="1">Uncharacterized protein</fullName>
    </submittedName>
</protein>
<evidence type="ECO:0000313" key="2">
    <source>
        <dbReference type="Proteomes" id="UP000011615"/>
    </source>
</evidence>